<evidence type="ECO:0000313" key="1">
    <source>
        <dbReference type="EMBL" id="KAF9149307.1"/>
    </source>
</evidence>
<proteinExistence type="predicted"/>
<gene>
    <name evidence="1" type="ORF">BG015_008904</name>
</gene>
<reference evidence="1" key="1">
    <citation type="journal article" date="2020" name="Fungal Divers.">
        <title>Resolving the Mortierellaceae phylogeny through synthesis of multi-gene phylogenetics and phylogenomics.</title>
        <authorList>
            <person name="Vandepol N."/>
            <person name="Liber J."/>
            <person name="Desiro A."/>
            <person name="Na H."/>
            <person name="Kennedy M."/>
            <person name="Barry K."/>
            <person name="Grigoriev I.V."/>
            <person name="Miller A.N."/>
            <person name="O'Donnell K."/>
            <person name="Stajich J.E."/>
            <person name="Bonito G."/>
        </authorList>
    </citation>
    <scope>NUCLEOTIDE SEQUENCE</scope>
    <source>
        <strain evidence="1">NRRL 6426</strain>
    </source>
</reference>
<keyword evidence="2" id="KW-1185">Reference proteome</keyword>
<evidence type="ECO:0000313" key="2">
    <source>
        <dbReference type="Proteomes" id="UP000748756"/>
    </source>
</evidence>
<dbReference type="Proteomes" id="UP000748756">
    <property type="component" value="Unassembled WGS sequence"/>
</dbReference>
<evidence type="ECO:0008006" key="3">
    <source>
        <dbReference type="Google" id="ProtNLM"/>
    </source>
</evidence>
<comment type="caution">
    <text evidence="1">The sequence shown here is derived from an EMBL/GenBank/DDBJ whole genome shotgun (WGS) entry which is preliminary data.</text>
</comment>
<organism evidence="1 2">
    <name type="scientific">Linnemannia schmuckeri</name>
    <dbReference type="NCBI Taxonomy" id="64567"/>
    <lineage>
        <taxon>Eukaryota</taxon>
        <taxon>Fungi</taxon>
        <taxon>Fungi incertae sedis</taxon>
        <taxon>Mucoromycota</taxon>
        <taxon>Mortierellomycotina</taxon>
        <taxon>Mortierellomycetes</taxon>
        <taxon>Mortierellales</taxon>
        <taxon>Mortierellaceae</taxon>
        <taxon>Linnemannia</taxon>
    </lineage>
</organism>
<name>A0A9P5VAB7_9FUNG</name>
<accession>A0A9P5VAB7</accession>
<dbReference type="EMBL" id="JAAAUQ010000546">
    <property type="protein sequence ID" value="KAF9149307.1"/>
    <property type="molecule type" value="Genomic_DNA"/>
</dbReference>
<sequence>MWLARLNATTLTHLDITELSLLCVHVVKDISRTILQLPCLKVLHLRTQAGHLLTRHAFESLSYSCPASLVDLELGDQIYGQVIRCSRDPVMDD</sequence>
<dbReference type="AlphaFoldDB" id="A0A9P5VAB7"/>
<protein>
    <recommendedName>
        <fullName evidence="3">F-box domain-containing protein</fullName>
    </recommendedName>
</protein>